<sequence>MSFSVASSDPTAVIVSHSSEIRPYTEEFLPHSQSGFRPERSTADIAWAHKWLATKAKNEDVEIKITGIDMSAAFDTTDRKTLLDILEHIIEEDELRILRFLLSDTTINTRTNVATKEIPFESNIGSP</sequence>
<protein>
    <submittedName>
        <fullName evidence="1">Very-long-chain enoyl-CoA reductase</fullName>
    </submittedName>
</protein>
<evidence type="ECO:0000313" key="2">
    <source>
        <dbReference type="Proteomes" id="UP000762676"/>
    </source>
</evidence>
<organism evidence="1 2">
    <name type="scientific">Elysia marginata</name>
    <dbReference type="NCBI Taxonomy" id="1093978"/>
    <lineage>
        <taxon>Eukaryota</taxon>
        <taxon>Metazoa</taxon>
        <taxon>Spiralia</taxon>
        <taxon>Lophotrochozoa</taxon>
        <taxon>Mollusca</taxon>
        <taxon>Gastropoda</taxon>
        <taxon>Heterobranchia</taxon>
        <taxon>Euthyneura</taxon>
        <taxon>Panpulmonata</taxon>
        <taxon>Sacoglossa</taxon>
        <taxon>Placobranchoidea</taxon>
        <taxon>Plakobranchidae</taxon>
        <taxon>Elysia</taxon>
    </lineage>
</organism>
<dbReference type="EMBL" id="BMAT01008301">
    <property type="protein sequence ID" value="GFR81871.1"/>
    <property type="molecule type" value="Genomic_DNA"/>
</dbReference>
<reference evidence="1 2" key="1">
    <citation type="journal article" date="2021" name="Elife">
        <title>Chloroplast acquisition without the gene transfer in kleptoplastic sea slugs, Plakobranchus ocellatus.</title>
        <authorList>
            <person name="Maeda T."/>
            <person name="Takahashi S."/>
            <person name="Yoshida T."/>
            <person name="Shimamura S."/>
            <person name="Takaki Y."/>
            <person name="Nagai Y."/>
            <person name="Toyoda A."/>
            <person name="Suzuki Y."/>
            <person name="Arimoto A."/>
            <person name="Ishii H."/>
            <person name="Satoh N."/>
            <person name="Nishiyama T."/>
            <person name="Hasebe M."/>
            <person name="Maruyama T."/>
            <person name="Minagawa J."/>
            <person name="Obokata J."/>
            <person name="Shigenobu S."/>
        </authorList>
    </citation>
    <scope>NUCLEOTIDE SEQUENCE [LARGE SCALE GENOMIC DNA]</scope>
</reference>
<keyword evidence="2" id="KW-1185">Reference proteome</keyword>
<proteinExistence type="predicted"/>
<dbReference type="Proteomes" id="UP000762676">
    <property type="component" value="Unassembled WGS sequence"/>
</dbReference>
<evidence type="ECO:0000313" key="1">
    <source>
        <dbReference type="EMBL" id="GFR81871.1"/>
    </source>
</evidence>
<name>A0AAV4G9R8_9GAST</name>
<dbReference type="AlphaFoldDB" id="A0AAV4G9R8"/>
<comment type="caution">
    <text evidence="1">The sequence shown here is derived from an EMBL/GenBank/DDBJ whole genome shotgun (WGS) entry which is preliminary data.</text>
</comment>
<accession>A0AAV4G9R8</accession>
<gene>
    <name evidence="1" type="ORF">ElyMa_004081800</name>
</gene>